<sequence length="74" mass="8526">MSLQLPLNHVKNEEIIYGKNGDDISENGKVETKKNHQANYAYRFESNDETKNERIKRRIHCVIVDGKMTCTGSD</sequence>
<dbReference type="WBParaSite" id="ES5_v2.g20969.t1">
    <property type="protein sequence ID" value="ES5_v2.g20969.t1"/>
    <property type="gene ID" value="ES5_v2.g20969"/>
</dbReference>
<evidence type="ECO:0000313" key="2">
    <source>
        <dbReference type="WBParaSite" id="ES5_v2.g20969.t1"/>
    </source>
</evidence>
<organism evidence="1 2">
    <name type="scientific">Panagrolaimus sp. ES5</name>
    <dbReference type="NCBI Taxonomy" id="591445"/>
    <lineage>
        <taxon>Eukaryota</taxon>
        <taxon>Metazoa</taxon>
        <taxon>Ecdysozoa</taxon>
        <taxon>Nematoda</taxon>
        <taxon>Chromadorea</taxon>
        <taxon>Rhabditida</taxon>
        <taxon>Tylenchina</taxon>
        <taxon>Panagrolaimomorpha</taxon>
        <taxon>Panagrolaimoidea</taxon>
        <taxon>Panagrolaimidae</taxon>
        <taxon>Panagrolaimus</taxon>
    </lineage>
</organism>
<dbReference type="Proteomes" id="UP000887579">
    <property type="component" value="Unplaced"/>
</dbReference>
<accession>A0AC34FU32</accession>
<reference evidence="2" key="1">
    <citation type="submission" date="2022-11" db="UniProtKB">
        <authorList>
            <consortium name="WormBaseParasite"/>
        </authorList>
    </citation>
    <scope>IDENTIFICATION</scope>
</reference>
<proteinExistence type="predicted"/>
<evidence type="ECO:0000313" key="1">
    <source>
        <dbReference type="Proteomes" id="UP000887579"/>
    </source>
</evidence>
<protein>
    <submittedName>
        <fullName evidence="2">Uncharacterized protein</fullName>
    </submittedName>
</protein>
<name>A0AC34FU32_9BILA</name>